<gene>
    <name evidence="23" type="ORF">UCRPA7_6424</name>
</gene>
<dbReference type="PANTHER" id="PTHR43418:SF4">
    <property type="entry name" value="MULTIFUNCTIONAL TRYPTOPHAN BIOSYNTHESIS PROTEIN"/>
    <property type="match status" value="1"/>
</dbReference>
<dbReference type="Pfam" id="PF00218">
    <property type="entry name" value="IGPS"/>
    <property type="match status" value="1"/>
</dbReference>
<evidence type="ECO:0000256" key="19">
    <source>
        <dbReference type="ARBA" id="ARBA00047683"/>
    </source>
</evidence>
<dbReference type="PROSITE" id="PS51977">
    <property type="entry name" value="WGR"/>
    <property type="match status" value="1"/>
</dbReference>
<dbReference type="EC" id="5.3.1.24" evidence="9"/>
<comment type="pathway">
    <text evidence="6">Amino-acid biosynthesis; L-tryptophan biosynthesis; L-tryptophan from chorismate: step 1/5.</text>
</comment>
<dbReference type="SMART" id="SM00292">
    <property type="entry name" value="BRCT"/>
    <property type="match status" value="1"/>
</dbReference>
<dbReference type="HOGENOM" id="CLU_007713_2_0_1"/>
<keyword evidence="15" id="KW-0057">Aromatic amino acid biosynthesis</keyword>
<dbReference type="InterPro" id="IPR050472">
    <property type="entry name" value="Anth_synth/Amidotransfase"/>
</dbReference>
<dbReference type="GO" id="GO:0004049">
    <property type="term" value="F:anthranilate synthase activity"/>
    <property type="evidence" value="ECO:0007669"/>
    <property type="project" value="UniProtKB-EC"/>
</dbReference>
<keyword evidence="18" id="KW-0511">Multifunctional enzyme</keyword>
<dbReference type="NCBIfam" id="TIGR00566">
    <property type="entry name" value="trpG_papA"/>
    <property type="match status" value="1"/>
</dbReference>
<dbReference type="FunFam" id="3.40.50.880:FF:000031">
    <property type="entry name" value="Multifunctional tryptophan biosynthesis protein"/>
    <property type="match status" value="1"/>
</dbReference>
<dbReference type="EC" id="4.1.3.27" evidence="7"/>
<comment type="pathway">
    <text evidence="5">Amino-acid biosynthesis; L-tryptophan biosynthesis; L-tryptophan from chorismate: step 4/5.</text>
</comment>
<dbReference type="Pfam" id="PF00697">
    <property type="entry name" value="PRAI"/>
    <property type="match status" value="1"/>
</dbReference>
<dbReference type="InterPro" id="IPR013798">
    <property type="entry name" value="Indole-3-glycerol_P_synth_dom"/>
</dbReference>
<evidence type="ECO:0000256" key="8">
    <source>
        <dbReference type="ARBA" id="ARBA00012362"/>
    </source>
</evidence>
<reference evidence="24" key="1">
    <citation type="journal article" date="2013" name="Genome Announc.">
        <title>Draft genome sequence of the ascomycete Phaeoacremonium aleophilum strain UCR-PA7, a causal agent of the esca disease complex in grapevines.</title>
        <authorList>
            <person name="Blanco-Ulate B."/>
            <person name="Rolshausen P."/>
            <person name="Cantu D."/>
        </authorList>
    </citation>
    <scope>NUCLEOTIDE SEQUENCE [LARGE SCALE GENOMIC DNA]</scope>
    <source>
        <strain evidence="24">UCR-PA7</strain>
    </source>
</reference>
<comment type="function">
    <text evidence="3">Trifunctional enzyme bearing the Gln amidotransferase (GATase) domain of anthranilate synthase, indole-glycerolphosphate synthase, and phosphoribosylanthranilate isomerase activities.</text>
</comment>
<feature type="region of interest" description="Disordered" evidence="20">
    <location>
        <begin position="1"/>
        <end position="21"/>
    </location>
</feature>
<dbReference type="InterPro" id="IPR001240">
    <property type="entry name" value="PRAI_dom"/>
</dbReference>
<dbReference type="GO" id="GO:0000162">
    <property type="term" value="P:L-tryptophan biosynthetic process"/>
    <property type="evidence" value="ECO:0007669"/>
    <property type="project" value="UniProtKB-UniPathway"/>
</dbReference>
<evidence type="ECO:0000259" key="22">
    <source>
        <dbReference type="PROSITE" id="PS51977"/>
    </source>
</evidence>
<proteinExistence type="inferred from homology"/>
<feature type="compositionally biased region" description="Basic and acidic residues" evidence="20">
    <location>
        <begin position="7"/>
        <end position="16"/>
    </location>
</feature>
<dbReference type="eggNOG" id="KOG4201">
    <property type="taxonomic scope" value="Eukaryota"/>
</dbReference>
<evidence type="ECO:0000256" key="15">
    <source>
        <dbReference type="ARBA" id="ARBA00023141"/>
    </source>
</evidence>
<dbReference type="GeneID" id="19327079"/>
<dbReference type="RefSeq" id="XP_007917153.1">
    <property type="nucleotide sequence ID" value="XM_007918962.1"/>
</dbReference>
<evidence type="ECO:0000256" key="7">
    <source>
        <dbReference type="ARBA" id="ARBA00012266"/>
    </source>
</evidence>
<dbReference type="PROSITE" id="PS00614">
    <property type="entry name" value="IGPS"/>
    <property type="match status" value="1"/>
</dbReference>
<keyword evidence="16" id="KW-0413">Isomerase</keyword>
<feature type="domain" description="BRCT" evidence="21">
    <location>
        <begin position="690"/>
        <end position="787"/>
    </location>
</feature>
<dbReference type="SUPFAM" id="SSF52317">
    <property type="entry name" value="Class I glutamine amidotransferase-like"/>
    <property type="match status" value="1"/>
</dbReference>
<organism evidence="23 24">
    <name type="scientific">Phaeoacremonium minimum (strain UCR-PA7)</name>
    <name type="common">Esca disease fungus</name>
    <name type="synonym">Togninia minima</name>
    <dbReference type="NCBI Taxonomy" id="1286976"/>
    <lineage>
        <taxon>Eukaryota</taxon>
        <taxon>Fungi</taxon>
        <taxon>Dikarya</taxon>
        <taxon>Ascomycota</taxon>
        <taxon>Pezizomycotina</taxon>
        <taxon>Sordariomycetes</taxon>
        <taxon>Sordariomycetidae</taxon>
        <taxon>Togniniales</taxon>
        <taxon>Togniniaceae</taxon>
        <taxon>Phaeoacremonium</taxon>
    </lineage>
</organism>
<keyword evidence="11" id="KW-0028">Amino-acid biosynthesis</keyword>
<comment type="catalytic activity">
    <reaction evidence="1">
        <text>N-(5-phospho-beta-D-ribosyl)anthranilate = 1-(2-carboxyphenylamino)-1-deoxy-D-ribulose 5-phosphate</text>
        <dbReference type="Rhea" id="RHEA:21540"/>
        <dbReference type="ChEBI" id="CHEBI:18277"/>
        <dbReference type="ChEBI" id="CHEBI:58613"/>
        <dbReference type="EC" id="5.3.1.24"/>
    </reaction>
</comment>
<feature type="domain" description="WGR" evidence="22">
    <location>
        <begin position="822"/>
        <end position="929"/>
    </location>
</feature>
<dbReference type="InterPro" id="IPR006221">
    <property type="entry name" value="TrpG/PapA_dom"/>
</dbReference>
<dbReference type="GO" id="GO:0004425">
    <property type="term" value="F:indole-3-glycerol-phosphate synthase activity"/>
    <property type="evidence" value="ECO:0007669"/>
    <property type="project" value="UniProtKB-EC"/>
</dbReference>
<dbReference type="Pfam" id="PF00117">
    <property type="entry name" value="GATase"/>
    <property type="match status" value="1"/>
</dbReference>
<protein>
    <recommendedName>
        <fullName evidence="10">Multifunctional tryptophan biosynthesis protein</fullName>
        <ecNumber evidence="8">4.1.1.48</ecNumber>
        <ecNumber evidence="7">4.1.3.27</ecNumber>
        <ecNumber evidence="9">5.3.1.24</ecNumber>
    </recommendedName>
</protein>
<evidence type="ECO:0000256" key="6">
    <source>
        <dbReference type="ARBA" id="ARBA00004873"/>
    </source>
</evidence>
<dbReference type="OrthoDB" id="524799at2759"/>
<dbReference type="UniPathway" id="UPA00035">
    <property type="reaction ID" value="UER00040"/>
</dbReference>
<dbReference type="Gene3D" id="3.40.50.10190">
    <property type="entry name" value="BRCT domain"/>
    <property type="match status" value="1"/>
</dbReference>
<evidence type="ECO:0000256" key="5">
    <source>
        <dbReference type="ARBA" id="ARBA00004696"/>
    </source>
</evidence>
<dbReference type="CDD" id="cd00331">
    <property type="entry name" value="IGPS"/>
    <property type="match status" value="1"/>
</dbReference>
<keyword evidence="14" id="KW-0315">Glutamine amidotransferase</keyword>
<evidence type="ECO:0000256" key="18">
    <source>
        <dbReference type="ARBA" id="ARBA00023268"/>
    </source>
</evidence>
<dbReference type="Gene3D" id="3.40.50.880">
    <property type="match status" value="1"/>
</dbReference>
<name>R8BFQ0_PHAM7</name>
<evidence type="ECO:0000256" key="13">
    <source>
        <dbReference type="ARBA" id="ARBA00022822"/>
    </source>
</evidence>
<dbReference type="SUPFAM" id="SSF52113">
    <property type="entry name" value="BRCT domain"/>
    <property type="match status" value="1"/>
</dbReference>
<dbReference type="HAMAP" id="MF_00135">
    <property type="entry name" value="PRAI"/>
    <property type="match status" value="1"/>
</dbReference>
<evidence type="ECO:0000256" key="12">
    <source>
        <dbReference type="ARBA" id="ARBA00022793"/>
    </source>
</evidence>
<evidence type="ECO:0000256" key="20">
    <source>
        <dbReference type="SAM" id="MobiDB-lite"/>
    </source>
</evidence>
<dbReference type="InterPro" id="IPR008893">
    <property type="entry name" value="WGR_domain"/>
</dbReference>
<dbReference type="InterPro" id="IPR013785">
    <property type="entry name" value="Aldolase_TIM"/>
</dbReference>
<dbReference type="EC" id="4.1.1.48" evidence="8"/>
<comment type="catalytic activity">
    <reaction evidence="19">
        <text>chorismate + L-glutamine = anthranilate + pyruvate + L-glutamate + H(+)</text>
        <dbReference type="Rhea" id="RHEA:21732"/>
        <dbReference type="ChEBI" id="CHEBI:15361"/>
        <dbReference type="ChEBI" id="CHEBI:15378"/>
        <dbReference type="ChEBI" id="CHEBI:16567"/>
        <dbReference type="ChEBI" id="CHEBI:29748"/>
        <dbReference type="ChEBI" id="CHEBI:29985"/>
        <dbReference type="ChEBI" id="CHEBI:58359"/>
        <dbReference type="EC" id="4.1.3.27"/>
    </reaction>
</comment>
<evidence type="ECO:0000259" key="21">
    <source>
        <dbReference type="PROSITE" id="PS50172"/>
    </source>
</evidence>
<dbReference type="InterPro" id="IPR001468">
    <property type="entry name" value="Indole-3-GlycerolPSynthase_CS"/>
</dbReference>
<dbReference type="PRINTS" id="PR00096">
    <property type="entry name" value="GATASE"/>
</dbReference>
<dbReference type="EMBL" id="KB933236">
    <property type="protein sequence ID" value="EON98114.1"/>
    <property type="molecule type" value="Genomic_DNA"/>
</dbReference>
<dbReference type="SUPFAM" id="SSF51366">
    <property type="entry name" value="Ribulose-phoshate binding barrel"/>
    <property type="match status" value="2"/>
</dbReference>
<keyword evidence="17" id="KW-0456">Lyase</keyword>
<dbReference type="GO" id="GO:0005829">
    <property type="term" value="C:cytosol"/>
    <property type="evidence" value="ECO:0007669"/>
    <property type="project" value="TreeGrafter"/>
</dbReference>
<dbReference type="InterPro" id="IPR001357">
    <property type="entry name" value="BRCT_dom"/>
</dbReference>
<dbReference type="FunFam" id="3.20.20.70:FF:000136">
    <property type="entry name" value="Multifunctional tryptophan biosynthesis protein"/>
    <property type="match status" value="1"/>
</dbReference>
<dbReference type="Gene3D" id="3.20.20.70">
    <property type="entry name" value="Aldolase class I"/>
    <property type="match status" value="1"/>
</dbReference>
<dbReference type="PRINTS" id="PR00097">
    <property type="entry name" value="ANTSNTHASEII"/>
</dbReference>
<dbReference type="AlphaFoldDB" id="R8BFQ0"/>
<evidence type="ECO:0000256" key="9">
    <source>
        <dbReference type="ARBA" id="ARBA00012572"/>
    </source>
</evidence>
<dbReference type="eggNOG" id="KOG0026">
    <property type="taxonomic scope" value="Eukaryota"/>
</dbReference>
<sequence>MAATLDIIDHSPKHPEPSPPVPTASNLILIDNYDSFTWNVYQYLVLEGATVTVFRNDKVSLEELIAKKPTQLVISPGPGHPATDSGISRDAIQYFAGKIPIFGVCMGQQCIFDVYGGDVSSAGEILHGKTSPLIHDAKGVYAGLAQELPVTRYHSLAGTHVTLPKCLEVTSWIEREDGSKGVIMGVRHKEYTVEGVQFHPESILSADGRLMIKNFLHMQSGTWEENERLQKEAATNGAKDAPNGVSKGAKKNNILQQIYARRKEAVAAQRLVPSQRLEDLQAAYNLNCAPPQIPLVERLHQSPFDVALMAEIKRASPSKGVFALDTNAPSQAKKYALAGASVISVLTEPDWFKGSIEDLRAVRQCLNGMPNRPAILRKEFIFDEYQILEARLAGADTVLLIVKMLDSELLERLYKYSLSLGMEPLVEVQNAEEMVAAVKLGSKVIGVNNRNLETFEVDLGTTRSLRSMVPKDVIICALSGINSHKDVVDCKNDGVNAVLVGEAIMRAPDASQFIRELCSARKTLTSRGPLVVGVFQNQPLEEVLEKQKLYNLDVVQLHGKEPVEWASLIPVPVIHKFGPGEPGVGLRGYHTITLLDSGSGSGDLLDFSLVRQQLENDKDLRVLFAGGLTPDNVKQVIAAIGPLSDRIIGVDVSSGVEEGGKQSLEKIRGSIPSFAPNIIHIHFKMVRNKAEKPIFRGIVACVSGDLGRDWSEDDILRWIKQRDGAIVQQMDGSVTHLLCSMEDFKRKSSKVAYALKNLKKSCHIVTSDWLEDSIHKKRKLKETKYLLQTAFRAERAQNAKEIKALKAAQPKKQPENFVIKDLYHTYSDKTYFRYEVELVRVNPDHPENKKLNERYFLYLFESNAKPHSYAFAAKYLQKEGSHPLHMRSSSCDKKFDVAFQEFQDFFLKKTNIDWMARLAEAGTKGPRSFHYTPPTGGKPVGVVTGKYARFICQPSVVDNAQAALGASSGGLDTEMQLDNIQVAPDAPDEHATTRLQPTQILVNSERSKATLEEMQCEIVDEIVQMLVDEVVKSTLEVDLPGTSDRILSSGIQTKKSSARTIEADNYRLQHMHTAQLPNLDVPRDEDSAMEEAEVIHHNQEDQIISINKVPVEVDGELQEAKECVHPRIAEISETTLAASTGNVYLEKAPAVLSPGSTGENTSEPGQFEDILAKSSIQHLAASYPTLDGSRLEESTGVMYYTNSAW</sequence>
<evidence type="ECO:0000313" key="24">
    <source>
        <dbReference type="Proteomes" id="UP000014074"/>
    </source>
</evidence>
<comment type="pathway">
    <text evidence="4">Amino-acid biosynthesis; L-tryptophan biosynthesis; L-tryptophan from chorismate: step 3/5.</text>
</comment>
<evidence type="ECO:0000313" key="23">
    <source>
        <dbReference type="EMBL" id="EON98114.1"/>
    </source>
</evidence>
<evidence type="ECO:0000256" key="16">
    <source>
        <dbReference type="ARBA" id="ARBA00023235"/>
    </source>
</evidence>
<dbReference type="GO" id="GO:0004640">
    <property type="term" value="F:phosphoribosylanthranilate isomerase activity"/>
    <property type="evidence" value="ECO:0007669"/>
    <property type="project" value="UniProtKB-EC"/>
</dbReference>
<accession>R8BFQ0</accession>
<dbReference type="InterPro" id="IPR017926">
    <property type="entry name" value="GATASE"/>
</dbReference>
<dbReference type="CDD" id="cd00405">
    <property type="entry name" value="PRAI"/>
    <property type="match status" value="1"/>
</dbReference>
<dbReference type="PROSITE" id="PS51273">
    <property type="entry name" value="GATASE_TYPE_1"/>
    <property type="match status" value="1"/>
</dbReference>
<keyword evidence="12" id="KW-0210">Decarboxylase</keyword>
<dbReference type="PANTHER" id="PTHR43418">
    <property type="entry name" value="MULTIFUNCTIONAL TRYPTOPHAN BIOSYNTHESIS PROTEIN-RELATED"/>
    <property type="match status" value="1"/>
</dbReference>
<evidence type="ECO:0000256" key="14">
    <source>
        <dbReference type="ARBA" id="ARBA00022962"/>
    </source>
</evidence>
<keyword evidence="13" id="KW-0822">Tryptophan biosynthesis</keyword>
<evidence type="ECO:0000256" key="2">
    <source>
        <dbReference type="ARBA" id="ARBA00001633"/>
    </source>
</evidence>
<dbReference type="Proteomes" id="UP000014074">
    <property type="component" value="Unassembled WGS sequence"/>
</dbReference>
<dbReference type="PROSITE" id="PS50172">
    <property type="entry name" value="BRCT"/>
    <property type="match status" value="1"/>
</dbReference>
<evidence type="ECO:0000256" key="1">
    <source>
        <dbReference type="ARBA" id="ARBA00001164"/>
    </source>
</evidence>
<dbReference type="InterPro" id="IPR011060">
    <property type="entry name" value="RibuloseP-bd_barrel"/>
</dbReference>
<evidence type="ECO:0000256" key="3">
    <source>
        <dbReference type="ARBA" id="ARBA00003272"/>
    </source>
</evidence>
<comment type="catalytic activity">
    <reaction evidence="2">
        <text>1-(2-carboxyphenylamino)-1-deoxy-D-ribulose 5-phosphate + H(+) = (1S,2R)-1-C-(indol-3-yl)glycerol 3-phosphate + CO2 + H2O</text>
        <dbReference type="Rhea" id="RHEA:23476"/>
        <dbReference type="ChEBI" id="CHEBI:15377"/>
        <dbReference type="ChEBI" id="CHEBI:15378"/>
        <dbReference type="ChEBI" id="CHEBI:16526"/>
        <dbReference type="ChEBI" id="CHEBI:58613"/>
        <dbReference type="ChEBI" id="CHEBI:58866"/>
        <dbReference type="EC" id="4.1.1.48"/>
    </reaction>
</comment>
<dbReference type="InterPro" id="IPR036420">
    <property type="entry name" value="BRCT_dom_sf"/>
</dbReference>
<evidence type="ECO:0000256" key="10">
    <source>
        <dbReference type="ARBA" id="ARBA00018819"/>
    </source>
</evidence>
<dbReference type="eggNOG" id="KOG4202">
    <property type="taxonomic scope" value="Eukaryota"/>
</dbReference>
<dbReference type="InterPro" id="IPR029062">
    <property type="entry name" value="Class_I_gatase-like"/>
</dbReference>
<evidence type="ECO:0000256" key="11">
    <source>
        <dbReference type="ARBA" id="ARBA00022605"/>
    </source>
</evidence>
<dbReference type="KEGG" id="tmn:UCRPA7_6424"/>
<dbReference type="CDD" id="cd01743">
    <property type="entry name" value="GATase1_Anthranilate_Synthase"/>
    <property type="match status" value="1"/>
</dbReference>
<keyword evidence="24" id="KW-1185">Reference proteome</keyword>
<evidence type="ECO:0000256" key="17">
    <source>
        <dbReference type="ARBA" id="ARBA00023239"/>
    </source>
</evidence>
<evidence type="ECO:0000256" key="4">
    <source>
        <dbReference type="ARBA" id="ARBA00004664"/>
    </source>
</evidence>